<organism evidence="1 2">
    <name type="scientific">Paenibacillus pini JCM 16418</name>
    <dbReference type="NCBI Taxonomy" id="1236976"/>
    <lineage>
        <taxon>Bacteria</taxon>
        <taxon>Bacillati</taxon>
        <taxon>Bacillota</taxon>
        <taxon>Bacilli</taxon>
        <taxon>Bacillales</taxon>
        <taxon>Paenibacillaceae</taxon>
        <taxon>Paenibacillus</taxon>
    </lineage>
</organism>
<proteinExistence type="predicted"/>
<dbReference type="EMBL" id="BAVZ01000017">
    <property type="protein sequence ID" value="GAF10031.1"/>
    <property type="molecule type" value="Genomic_DNA"/>
</dbReference>
<gene>
    <name evidence="1" type="ORF">JCM16418_4201</name>
</gene>
<sequence>MNKSRMTFRFDERQRQQLEKREVEVDGEDLDSTWIQSPFEERQDVPRLERTQRTKIKNDIYPRKSDKLNVITSQYKDGKILFLVTNNGTAS</sequence>
<accession>W7YZD9</accession>
<evidence type="ECO:0000313" key="2">
    <source>
        <dbReference type="Proteomes" id="UP000019364"/>
    </source>
</evidence>
<reference evidence="1 2" key="1">
    <citation type="journal article" date="2014" name="Genome Announc.">
        <title>Draft Genome Sequence of Paenibacillus pini JCM 16418T, Isolated from the Rhizosphere of Pine Tree.</title>
        <authorList>
            <person name="Yuki M."/>
            <person name="Oshima K."/>
            <person name="Suda W."/>
            <person name="Oshida Y."/>
            <person name="Kitamura K."/>
            <person name="Iida Y."/>
            <person name="Hattori M."/>
            <person name="Ohkuma M."/>
        </authorList>
    </citation>
    <scope>NUCLEOTIDE SEQUENCE [LARGE SCALE GENOMIC DNA]</scope>
    <source>
        <strain evidence="1 2">JCM 16418</strain>
    </source>
</reference>
<dbReference type="STRING" id="1236976.JCM16418_4201"/>
<name>W7YZD9_9BACL</name>
<comment type="caution">
    <text evidence="1">The sequence shown here is derived from an EMBL/GenBank/DDBJ whole genome shotgun (WGS) entry which is preliminary data.</text>
</comment>
<dbReference type="AlphaFoldDB" id="W7YZD9"/>
<dbReference type="Proteomes" id="UP000019364">
    <property type="component" value="Unassembled WGS sequence"/>
</dbReference>
<protein>
    <submittedName>
        <fullName evidence="1">Uncharacterized protein</fullName>
    </submittedName>
</protein>
<evidence type="ECO:0000313" key="1">
    <source>
        <dbReference type="EMBL" id="GAF10031.1"/>
    </source>
</evidence>
<keyword evidence="2" id="KW-1185">Reference proteome</keyword>